<organism evidence="5 6">
    <name type="scientific">Apiotrichum porosum</name>
    <dbReference type="NCBI Taxonomy" id="105984"/>
    <lineage>
        <taxon>Eukaryota</taxon>
        <taxon>Fungi</taxon>
        <taxon>Dikarya</taxon>
        <taxon>Basidiomycota</taxon>
        <taxon>Agaricomycotina</taxon>
        <taxon>Tremellomycetes</taxon>
        <taxon>Trichosporonales</taxon>
        <taxon>Trichosporonaceae</taxon>
        <taxon>Apiotrichum</taxon>
    </lineage>
</organism>
<dbReference type="InterPro" id="IPR016655">
    <property type="entry name" value="PFD3"/>
</dbReference>
<dbReference type="SUPFAM" id="SSF46579">
    <property type="entry name" value="Prefoldin"/>
    <property type="match status" value="1"/>
</dbReference>
<dbReference type="Pfam" id="PF02996">
    <property type="entry name" value="Prefoldin"/>
    <property type="match status" value="1"/>
</dbReference>
<reference evidence="5 6" key="1">
    <citation type="submission" date="2018-11" db="EMBL/GenBank/DDBJ databases">
        <title>Genome sequence of Apiotrichum porosum DSM 27194.</title>
        <authorList>
            <person name="Aliyu H."/>
            <person name="Gorte O."/>
            <person name="Ochsenreither K."/>
        </authorList>
    </citation>
    <scope>NUCLEOTIDE SEQUENCE [LARGE SCALE GENOMIC DNA]</scope>
    <source>
        <strain evidence="5 6">DSM 27194</strain>
    </source>
</reference>
<evidence type="ECO:0000256" key="4">
    <source>
        <dbReference type="SAM" id="MobiDB-lite"/>
    </source>
</evidence>
<comment type="subunit">
    <text evidence="3">Heterohexamer of two PFD-alpha type and four PFD-beta type subunits.</text>
</comment>
<dbReference type="GO" id="GO:0006457">
    <property type="term" value="P:protein folding"/>
    <property type="evidence" value="ECO:0007669"/>
    <property type="project" value="UniProtKB-UniRule"/>
</dbReference>
<dbReference type="GO" id="GO:0007017">
    <property type="term" value="P:microtubule-based process"/>
    <property type="evidence" value="ECO:0007669"/>
    <property type="project" value="TreeGrafter"/>
</dbReference>
<sequence>MADKPKIELELNPRGIPKAPFVDNVDDYIGTKDGDVEGVIKKFQETSAKYRYMELNLQQRRKALLAKIPDIEQTLGVVTFMAARRAKALGEPEPEEEDAGSDAGSDDIDALLDGEEDEEAAAKPLTTLFELNDTLYAEATVKENGQVGLWLGANTMLMYPLAEAAELLSSKLAGARKNLTEVVEDLEWIREQVTVMEVNFARVHNWDVKRRRSAKGGEEKSLMGEKEAK</sequence>
<dbReference type="RefSeq" id="XP_028475875.1">
    <property type="nucleotide sequence ID" value="XM_028623901.1"/>
</dbReference>
<accession>A0A427XQL8</accession>
<dbReference type="Proteomes" id="UP000279236">
    <property type="component" value="Unassembled WGS sequence"/>
</dbReference>
<keyword evidence="6" id="KW-1185">Reference proteome</keyword>
<evidence type="ECO:0000313" key="5">
    <source>
        <dbReference type="EMBL" id="RSH81156.1"/>
    </source>
</evidence>
<dbReference type="OrthoDB" id="6375174at2759"/>
<dbReference type="GO" id="GO:0007021">
    <property type="term" value="P:tubulin complex assembly"/>
    <property type="evidence" value="ECO:0007669"/>
    <property type="project" value="TreeGrafter"/>
</dbReference>
<dbReference type="GO" id="GO:0005737">
    <property type="term" value="C:cytoplasm"/>
    <property type="evidence" value="ECO:0007669"/>
    <property type="project" value="TreeGrafter"/>
</dbReference>
<comment type="similarity">
    <text evidence="1 3">Belongs to the prefoldin subunit alpha family.</text>
</comment>
<dbReference type="PANTHER" id="PTHR12409:SF0">
    <property type="entry name" value="PREFOLDIN SUBUNIT 3"/>
    <property type="match status" value="1"/>
</dbReference>
<gene>
    <name evidence="5" type="ORF">EHS24_008593</name>
</gene>
<dbReference type="AlphaFoldDB" id="A0A427XQL8"/>
<evidence type="ECO:0000313" key="6">
    <source>
        <dbReference type="Proteomes" id="UP000279236"/>
    </source>
</evidence>
<evidence type="ECO:0000256" key="1">
    <source>
        <dbReference type="ARBA" id="ARBA00010048"/>
    </source>
</evidence>
<keyword evidence="2 3" id="KW-0143">Chaperone</keyword>
<dbReference type="InterPro" id="IPR004127">
    <property type="entry name" value="Prefoldin_subunit_alpha"/>
</dbReference>
<protein>
    <recommendedName>
        <fullName evidence="3">Prefoldin subunit 3</fullName>
    </recommendedName>
</protein>
<comment type="caution">
    <text evidence="5">The sequence shown here is derived from an EMBL/GenBank/DDBJ whole genome shotgun (WGS) entry which is preliminary data.</text>
</comment>
<dbReference type="PIRSF" id="PIRSF016396">
    <property type="entry name" value="Prefoldin_subunit_3"/>
    <property type="match status" value="1"/>
</dbReference>
<dbReference type="GO" id="GO:0016272">
    <property type="term" value="C:prefoldin complex"/>
    <property type="evidence" value="ECO:0007669"/>
    <property type="project" value="UniProtKB-UniRule"/>
</dbReference>
<feature type="region of interest" description="Disordered" evidence="4">
    <location>
        <begin position="87"/>
        <end position="109"/>
    </location>
</feature>
<dbReference type="CDD" id="cd23156">
    <property type="entry name" value="Prefoldin_3"/>
    <property type="match status" value="1"/>
</dbReference>
<dbReference type="Gene3D" id="1.10.287.370">
    <property type="match status" value="1"/>
</dbReference>
<dbReference type="PANTHER" id="PTHR12409">
    <property type="entry name" value="PREFOLDIN SUBUNIT 3"/>
    <property type="match status" value="1"/>
</dbReference>
<dbReference type="STRING" id="105984.A0A427XQL8"/>
<dbReference type="InterPro" id="IPR009053">
    <property type="entry name" value="Prefoldin"/>
</dbReference>
<comment type="function">
    <text evidence="3">Binds specifically to cytosolic chaperonin (c-CPN) and transfers target proteins to it. Binds to nascent polypeptide chain and promotes folding in an environment in which there are many competing pathways for nonnative proteins.</text>
</comment>
<dbReference type="GO" id="GO:0015631">
    <property type="term" value="F:tubulin binding"/>
    <property type="evidence" value="ECO:0007669"/>
    <property type="project" value="TreeGrafter"/>
</dbReference>
<feature type="compositionally biased region" description="Acidic residues" evidence="4">
    <location>
        <begin position="92"/>
        <end position="109"/>
    </location>
</feature>
<evidence type="ECO:0000256" key="2">
    <source>
        <dbReference type="ARBA" id="ARBA00023186"/>
    </source>
</evidence>
<evidence type="ECO:0000256" key="3">
    <source>
        <dbReference type="PIRNR" id="PIRNR016396"/>
    </source>
</evidence>
<dbReference type="EMBL" id="RSCE01000007">
    <property type="protein sequence ID" value="RSH81156.1"/>
    <property type="molecule type" value="Genomic_DNA"/>
</dbReference>
<proteinExistence type="inferred from homology"/>
<dbReference type="GeneID" id="39593136"/>
<name>A0A427XQL8_9TREE</name>